<dbReference type="Proteomes" id="UP000002033">
    <property type="component" value="Chromosome"/>
</dbReference>
<dbReference type="OrthoDB" id="9806903at2"/>
<keyword evidence="1" id="KW-0472">Membrane</keyword>
<dbReference type="InterPro" id="IPR025330">
    <property type="entry name" value="DUF4236"/>
</dbReference>
<feature type="transmembrane region" description="Helical" evidence="1">
    <location>
        <begin position="60"/>
        <end position="82"/>
    </location>
</feature>
<evidence type="ECO:0000313" key="4">
    <source>
        <dbReference type="Proteomes" id="UP000002033"/>
    </source>
</evidence>
<dbReference type="Pfam" id="PF14020">
    <property type="entry name" value="DUF4236"/>
    <property type="match status" value="1"/>
</dbReference>
<dbReference type="KEGG" id="hdn:Hden_2552"/>
<feature type="domain" description="DUF4236" evidence="2">
    <location>
        <begin position="4"/>
        <end position="57"/>
    </location>
</feature>
<sequence length="98" mass="10503">MGYFRFRKTFSILPGVRINLSKTGVSSSIGGNGATVNVGKNGPMVTLGIPGTGLSYRTPVGLALVLILLAVAAIAGLAYLFAPETVRTLLHWWQPRWF</sequence>
<proteinExistence type="predicted"/>
<gene>
    <name evidence="3" type="ordered locus">Hden_2552</name>
</gene>
<dbReference type="AlphaFoldDB" id="D8JSQ4"/>
<evidence type="ECO:0000259" key="2">
    <source>
        <dbReference type="Pfam" id="PF14020"/>
    </source>
</evidence>
<name>D8JSQ4_HYPDA</name>
<reference evidence="4" key="1">
    <citation type="journal article" date="2011" name="J. Bacteriol.">
        <title>Genome sequences of eight morphologically diverse alphaproteobacteria.</title>
        <authorList>
            <consortium name="US DOE Joint Genome Institute"/>
            <person name="Brown P.J."/>
            <person name="Kysela D.T."/>
            <person name="Buechlein A."/>
            <person name="Hemmerich C."/>
            <person name="Brun Y.V."/>
        </authorList>
    </citation>
    <scope>NUCLEOTIDE SEQUENCE [LARGE SCALE GENOMIC DNA]</scope>
    <source>
        <strain evidence="4">ATCC 51888 / DSM 1869 / NCIB 11706 / TK 0415</strain>
    </source>
</reference>
<dbReference type="RefSeq" id="WP_013216507.1">
    <property type="nucleotide sequence ID" value="NC_014313.1"/>
</dbReference>
<keyword evidence="1" id="KW-0812">Transmembrane</keyword>
<evidence type="ECO:0000256" key="1">
    <source>
        <dbReference type="SAM" id="Phobius"/>
    </source>
</evidence>
<accession>D8JSQ4</accession>
<dbReference type="HOGENOM" id="CLU_2329949_0_0_5"/>
<keyword evidence="1" id="KW-1133">Transmembrane helix</keyword>
<dbReference type="eggNOG" id="COG0457">
    <property type="taxonomic scope" value="Bacteria"/>
</dbReference>
<evidence type="ECO:0000313" key="3">
    <source>
        <dbReference type="EMBL" id="ADJ24348.1"/>
    </source>
</evidence>
<protein>
    <recommendedName>
        <fullName evidence="2">DUF4236 domain-containing protein</fullName>
    </recommendedName>
</protein>
<organism evidence="3 4">
    <name type="scientific">Hyphomicrobium denitrificans (strain ATCC 51888 / DSM 1869 / NCIMB 11706 / TK 0415)</name>
    <dbReference type="NCBI Taxonomy" id="582899"/>
    <lineage>
        <taxon>Bacteria</taxon>
        <taxon>Pseudomonadati</taxon>
        <taxon>Pseudomonadota</taxon>
        <taxon>Alphaproteobacteria</taxon>
        <taxon>Hyphomicrobiales</taxon>
        <taxon>Hyphomicrobiaceae</taxon>
        <taxon>Hyphomicrobium</taxon>
    </lineage>
</organism>
<dbReference type="EMBL" id="CP002083">
    <property type="protein sequence ID" value="ADJ24348.1"/>
    <property type="molecule type" value="Genomic_DNA"/>
</dbReference>
<keyword evidence="4" id="KW-1185">Reference proteome</keyword>